<gene>
    <name evidence="3" type="ORF">DW228_23975</name>
    <name evidence="2" type="ORF">DXA27_10280</name>
    <name evidence="1" type="ORF">IA74_010800</name>
</gene>
<evidence type="ECO:0000313" key="5">
    <source>
        <dbReference type="Proteomes" id="UP000266644"/>
    </source>
</evidence>
<dbReference type="Proteomes" id="UP000028294">
    <property type="component" value="Chromosome"/>
</dbReference>
<evidence type="ECO:0000313" key="3">
    <source>
        <dbReference type="EMBL" id="RHH04941.1"/>
    </source>
</evidence>
<evidence type="ECO:0000313" key="1">
    <source>
        <dbReference type="EMBL" id="QCQ36560.1"/>
    </source>
</evidence>
<name>A0A396BPM6_BACFG</name>
<protein>
    <submittedName>
        <fullName evidence="3">Uncharacterized protein</fullName>
    </submittedName>
</protein>
<organism evidence="3 5">
    <name type="scientific">Bacteroides fragilis</name>
    <dbReference type="NCBI Taxonomy" id="817"/>
    <lineage>
        <taxon>Bacteria</taxon>
        <taxon>Pseudomonadati</taxon>
        <taxon>Bacteroidota</taxon>
        <taxon>Bacteroidia</taxon>
        <taxon>Bacteroidales</taxon>
        <taxon>Bacteroidaceae</taxon>
        <taxon>Bacteroides</taxon>
    </lineage>
</organism>
<evidence type="ECO:0000313" key="6">
    <source>
        <dbReference type="Proteomes" id="UP000284614"/>
    </source>
</evidence>
<dbReference type="RefSeq" id="WP_005819206.1">
    <property type="nucleotide sequence ID" value="NZ_CP036553.1"/>
</dbReference>
<dbReference type="EMBL" id="CP036553">
    <property type="protein sequence ID" value="QCQ36560.1"/>
    <property type="molecule type" value="Genomic_DNA"/>
</dbReference>
<evidence type="ECO:0000313" key="4">
    <source>
        <dbReference type="Proteomes" id="UP000028294"/>
    </source>
</evidence>
<evidence type="ECO:0000313" key="2">
    <source>
        <dbReference type="EMBL" id="RGY68716.1"/>
    </source>
</evidence>
<dbReference type="AlphaFoldDB" id="A0A396BPM6"/>
<dbReference type="Proteomes" id="UP000284614">
    <property type="component" value="Unassembled WGS sequence"/>
</dbReference>
<accession>A0A396BPM6</accession>
<dbReference type="Proteomes" id="UP000266644">
    <property type="component" value="Unassembled WGS sequence"/>
</dbReference>
<reference evidence="1 4" key="2">
    <citation type="submission" date="2019-03" db="EMBL/GenBank/DDBJ databases">
        <title>Complete genome assembly of MDR B. fragilis.</title>
        <authorList>
            <person name="Sydenham T.V."/>
            <person name="Hasman H."/>
            <person name="Justesen U.S."/>
        </authorList>
    </citation>
    <scope>NUCLEOTIDE SEQUENCE [LARGE SCALE GENOMIC DNA]</scope>
    <source>
        <strain evidence="1 4">DCMOUH0067B</strain>
    </source>
</reference>
<dbReference type="EMBL" id="QRJE01000065">
    <property type="protein sequence ID" value="RHH04941.1"/>
    <property type="molecule type" value="Genomic_DNA"/>
</dbReference>
<proteinExistence type="predicted"/>
<reference evidence="5 6" key="1">
    <citation type="submission" date="2018-08" db="EMBL/GenBank/DDBJ databases">
        <title>A genome reference for cultivated species of the human gut microbiota.</title>
        <authorList>
            <person name="Zou Y."/>
            <person name="Xue W."/>
            <person name="Luo G."/>
        </authorList>
    </citation>
    <scope>NUCLEOTIDE SEQUENCE [LARGE SCALE GENOMIC DNA]</scope>
    <source>
        <strain evidence="3 5">AM18-6</strain>
        <strain evidence="2 6">OF01-1</strain>
    </source>
</reference>
<sequence length="70" mass="8084">MFSSGDMSEDRKSRYISYLVDCVNETELDKKALELVLEDFLSAWNDMKAELAELQRRQNEMGFQTTGVSL</sequence>
<dbReference type="EMBL" id="QSDG01000008">
    <property type="protein sequence ID" value="RGY68716.1"/>
    <property type="molecule type" value="Genomic_DNA"/>
</dbReference>